<proteinExistence type="predicted"/>
<evidence type="ECO:0000313" key="1">
    <source>
        <dbReference type="EMBL" id="CAB0043692.1"/>
    </source>
</evidence>
<dbReference type="EMBL" id="CADCXV010001338">
    <property type="protein sequence ID" value="CAB0043692.1"/>
    <property type="molecule type" value="Genomic_DNA"/>
</dbReference>
<gene>
    <name evidence="1" type="ORF">TBRA_LOCUS15280</name>
</gene>
<sequence>MSDHTHSYLTFVICIPLMCSIQLRIESQGESKVHWTKHRQIKSSAHAGDREHFKGEERYYTVASRLLYSEDAGNSIELIDYILKHTHH</sequence>
<reference evidence="1 2" key="1">
    <citation type="submission" date="2020-02" db="EMBL/GenBank/DDBJ databases">
        <authorList>
            <person name="Ferguson B K."/>
        </authorList>
    </citation>
    <scope>NUCLEOTIDE SEQUENCE [LARGE SCALE GENOMIC DNA]</scope>
</reference>
<organism evidence="1 2">
    <name type="scientific">Trichogramma brassicae</name>
    <dbReference type="NCBI Taxonomy" id="86971"/>
    <lineage>
        <taxon>Eukaryota</taxon>
        <taxon>Metazoa</taxon>
        <taxon>Ecdysozoa</taxon>
        <taxon>Arthropoda</taxon>
        <taxon>Hexapoda</taxon>
        <taxon>Insecta</taxon>
        <taxon>Pterygota</taxon>
        <taxon>Neoptera</taxon>
        <taxon>Endopterygota</taxon>
        <taxon>Hymenoptera</taxon>
        <taxon>Apocrita</taxon>
        <taxon>Proctotrupomorpha</taxon>
        <taxon>Chalcidoidea</taxon>
        <taxon>Trichogrammatidae</taxon>
        <taxon>Trichogramma</taxon>
    </lineage>
</organism>
<evidence type="ECO:0000313" key="2">
    <source>
        <dbReference type="Proteomes" id="UP000479190"/>
    </source>
</evidence>
<protein>
    <submittedName>
        <fullName evidence="1">Uncharacterized protein</fullName>
    </submittedName>
</protein>
<name>A0A6H5J2V3_9HYME</name>
<accession>A0A6H5J2V3</accession>
<dbReference type="Proteomes" id="UP000479190">
    <property type="component" value="Unassembled WGS sequence"/>
</dbReference>
<keyword evidence="2" id="KW-1185">Reference proteome</keyword>
<dbReference type="AlphaFoldDB" id="A0A6H5J2V3"/>